<accession>A0A7S1AMR6</accession>
<feature type="domain" description="Amidase" evidence="6">
    <location>
        <begin position="101"/>
        <end position="585"/>
    </location>
</feature>
<dbReference type="Pfam" id="PF01425">
    <property type="entry name" value="Amidase"/>
    <property type="match status" value="1"/>
</dbReference>
<dbReference type="InterPro" id="IPR036928">
    <property type="entry name" value="AS_sf"/>
</dbReference>
<dbReference type="InterPro" id="IPR052096">
    <property type="entry name" value="Endocannabinoid_amidase"/>
</dbReference>
<feature type="binding site" evidence="4">
    <location>
        <position position="204"/>
    </location>
    <ligand>
        <name>substrate</name>
    </ligand>
</feature>
<sequence length="612" mass="65362">MLSSTDRAQRKRVGSIVIAIYAVSRLLGFLRSEVSKRVLQAQLREKAARKVADRDDRLLNRQLPPPPPAHVAAEVLSIARQGGATALAAAIKARKLTSVQVVGVYVHRAKSLHATLNTNVDDRYLEALQEAVEADEVLATGGFVGLLHGVPFSVKDCLNLHGMDSTIGSAARCFDPSAADAVVVRMLREQGAIPFVHTNVSQCMMLPESNNDVWGATLNPWDQLRTPGGSSGGEAALIAAQGSPVGLGTDIGGSVRIPAHFCGLASFKPTPGRVSIVGLKSPRRAGMEYSMGVIPSAPGPLSMHVEDCITVMRAWCQTTMFRADPIVPPVPFDEDAVAATGTLRYGFFKDDGFFEPHPACSRAVTETCDALRRAGHTVVPFVPPNMIETVLTYFGIMSADGSLRNFVEGLNGETLFRDYRNLKILASMPQLLRRTLVALSRRLGQQRVADILNVGGAKTAYEYQELTHKVAALQIAFLKAMDAANIDAIVCPGLALPALPHGTSKDLSPACSYTLAYNLLKLPAGSVPVTVVKKDVSDQTYHGSAWHYGGTDKLSQRAQTASVNSAGCPIGVQVVTRPMTDELCLNAMLKVQCAVQFSGTSPTTGLGVDSKL</sequence>
<comment type="similarity">
    <text evidence="1">Belongs to the amidase family.</text>
</comment>
<evidence type="ECO:0000256" key="2">
    <source>
        <dbReference type="ARBA" id="ARBA00022801"/>
    </source>
</evidence>
<keyword evidence="5" id="KW-0812">Transmembrane</keyword>
<reference evidence="7" key="1">
    <citation type="submission" date="2021-01" db="EMBL/GenBank/DDBJ databases">
        <authorList>
            <person name="Corre E."/>
            <person name="Pelletier E."/>
            <person name="Niang G."/>
            <person name="Scheremetjew M."/>
            <person name="Finn R."/>
            <person name="Kale V."/>
            <person name="Holt S."/>
            <person name="Cochrane G."/>
            <person name="Meng A."/>
            <person name="Brown T."/>
            <person name="Cohen L."/>
        </authorList>
    </citation>
    <scope>NUCLEOTIDE SEQUENCE</scope>
</reference>
<dbReference type="InterPro" id="IPR020556">
    <property type="entry name" value="Amidase_CS"/>
</dbReference>
<feature type="binding site" evidence="4">
    <location>
        <begin position="251"/>
        <end position="254"/>
    </location>
    <ligand>
        <name>substrate</name>
    </ligand>
</feature>
<evidence type="ECO:0000313" key="7">
    <source>
        <dbReference type="EMBL" id="CAD8859261.1"/>
    </source>
</evidence>
<evidence type="ECO:0000256" key="5">
    <source>
        <dbReference type="SAM" id="Phobius"/>
    </source>
</evidence>
<dbReference type="PANTHER" id="PTHR45847">
    <property type="entry name" value="FATTY ACID AMIDE HYDROLASE"/>
    <property type="match status" value="1"/>
</dbReference>
<gene>
    <name evidence="7" type="ORF">NSCI0253_LOCUS33615</name>
</gene>
<feature type="binding site" evidence="4">
    <location>
        <position position="230"/>
    </location>
    <ligand>
        <name>substrate</name>
    </ligand>
</feature>
<keyword evidence="2" id="KW-0378">Hydrolase</keyword>
<name>A0A7S1AMR6_NOCSC</name>
<dbReference type="EMBL" id="HBFQ01047266">
    <property type="protein sequence ID" value="CAD8859261.1"/>
    <property type="molecule type" value="Transcribed_RNA"/>
</dbReference>
<feature type="active site" description="Acyl-ester intermediate" evidence="3">
    <location>
        <position position="254"/>
    </location>
</feature>
<feature type="active site" description="Charge relay system" evidence="3">
    <location>
        <position position="230"/>
    </location>
</feature>
<dbReference type="PIRSF" id="PIRSF001221">
    <property type="entry name" value="Amidase_fungi"/>
    <property type="match status" value="1"/>
</dbReference>
<protein>
    <recommendedName>
        <fullName evidence="6">Amidase domain-containing protein</fullName>
    </recommendedName>
</protein>
<evidence type="ECO:0000259" key="6">
    <source>
        <dbReference type="Pfam" id="PF01425"/>
    </source>
</evidence>
<feature type="active site" description="Charge relay system" evidence="3">
    <location>
        <position position="155"/>
    </location>
</feature>
<keyword evidence="5" id="KW-1133">Transmembrane helix</keyword>
<dbReference type="SUPFAM" id="SSF75304">
    <property type="entry name" value="Amidase signature (AS) enzymes"/>
    <property type="match status" value="1"/>
</dbReference>
<evidence type="ECO:0000256" key="4">
    <source>
        <dbReference type="PIRSR" id="PIRSR001221-2"/>
    </source>
</evidence>
<dbReference type="InterPro" id="IPR023631">
    <property type="entry name" value="Amidase_dom"/>
</dbReference>
<dbReference type="GO" id="GO:0009062">
    <property type="term" value="P:fatty acid catabolic process"/>
    <property type="evidence" value="ECO:0007669"/>
    <property type="project" value="TreeGrafter"/>
</dbReference>
<dbReference type="AlphaFoldDB" id="A0A7S1AMR6"/>
<proteinExistence type="inferred from homology"/>
<dbReference type="Gene3D" id="3.90.1300.10">
    <property type="entry name" value="Amidase signature (AS) domain"/>
    <property type="match status" value="1"/>
</dbReference>
<dbReference type="GO" id="GO:0004040">
    <property type="term" value="F:amidase activity"/>
    <property type="evidence" value="ECO:0007669"/>
    <property type="project" value="TreeGrafter"/>
</dbReference>
<dbReference type="PROSITE" id="PS00571">
    <property type="entry name" value="AMIDASES"/>
    <property type="match status" value="1"/>
</dbReference>
<dbReference type="GO" id="GO:0017064">
    <property type="term" value="F:fatty acid amide hydrolase activity"/>
    <property type="evidence" value="ECO:0007669"/>
    <property type="project" value="TreeGrafter"/>
</dbReference>
<dbReference type="PANTHER" id="PTHR45847:SF6">
    <property type="entry name" value="FATTY ACID AMIDE HYDROLASE"/>
    <property type="match status" value="1"/>
</dbReference>
<feature type="transmembrane region" description="Helical" evidence="5">
    <location>
        <begin position="12"/>
        <end position="30"/>
    </location>
</feature>
<organism evidence="7">
    <name type="scientific">Noctiluca scintillans</name>
    <name type="common">Sea sparkle</name>
    <name type="synonym">Red tide dinoflagellate</name>
    <dbReference type="NCBI Taxonomy" id="2966"/>
    <lineage>
        <taxon>Eukaryota</taxon>
        <taxon>Sar</taxon>
        <taxon>Alveolata</taxon>
        <taxon>Dinophyceae</taxon>
        <taxon>Noctilucales</taxon>
        <taxon>Noctilucaceae</taxon>
        <taxon>Noctiluca</taxon>
    </lineage>
</organism>
<keyword evidence="5" id="KW-0472">Membrane</keyword>
<evidence type="ECO:0000256" key="1">
    <source>
        <dbReference type="ARBA" id="ARBA00009199"/>
    </source>
</evidence>
<evidence type="ECO:0000256" key="3">
    <source>
        <dbReference type="PIRSR" id="PIRSR001221-1"/>
    </source>
</evidence>